<name>A0A059ZRR7_ACICK</name>
<evidence type="ECO:0000313" key="2">
    <source>
        <dbReference type="EMBL" id="AIA55564.1"/>
    </source>
</evidence>
<sequence>MILALVGWTLSGTAFAATDHPRALDPQVLSVARVEPAWRRPPPPPRWQREEQRWRQYSPERRAQILRRAERFQKLPPRAQERLWQEYRQSHPEHP</sequence>
<keyword evidence="1" id="KW-0732">Signal</keyword>
<protein>
    <recommendedName>
        <fullName evidence="4">DUF3106 domain-containing protein</fullName>
    </recommendedName>
</protein>
<evidence type="ECO:0000256" key="1">
    <source>
        <dbReference type="SAM" id="SignalP"/>
    </source>
</evidence>
<feature type="signal peptide" evidence="1">
    <location>
        <begin position="1"/>
        <end position="16"/>
    </location>
</feature>
<dbReference type="EMBL" id="CP005986">
    <property type="protein sequence ID" value="AIA55564.1"/>
    <property type="molecule type" value="Genomic_DNA"/>
</dbReference>
<organism evidence="2 3">
    <name type="scientific">Acidithiobacillus caldus (strain ATCC 51756 / DSM 8584 / KU)</name>
    <dbReference type="NCBI Taxonomy" id="637389"/>
    <lineage>
        <taxon>Bacteria</taxon>
        <taxon>Pseudomonadati</taxon>
        <taxon>Pseudomonadota</taxon>
        <taxon>Acidithiobacillia</taxon>
        <taxon>Acidithiobacillales</taxon>
        <taxon>Acidithiobacillaceae</taxon>
        <taxon>Acidithiobacillus</taxon>
    </lineage>
</organism>
<proteinExistence type="predicted"/>
<evidence type="ECO:0008006" key="4">
    <source>
        <dbReference type="Google" id="ProtNLM"/>
    </source>
</evidence>
<dbReference type="Proteomes" id="UP000005522">
    <property type="component" value="Chromosome"/>
</dbReference>
<feature type="chain" id="PRO_5001581929" description="DUF3106 domain-containing protein" evidence="1">
    <location>
        <begin position="17"/>
        <end position="95"/>
    </location>
</feature>
<dbReference type="GeneID" id="92931815"/>
<accession>A0A059ZRR7</accession>
<dbReference type="AlphaFoldDB" id="A0A059ZRR7"/>
<dbReference type="KEGG" id="acz:Acaty_c1704"/>
<dbReference type="RefSeq" id="WP_004872701.1">
    <property type="nucleotide sequence ID" value="NZ_CP005986.1"/>
</dbReference>
<gene>
    <name evidence="2" type="ORF">Acaty_c1704</name>
</gene>
<evidence type="ECO:0000313" key="3">
    <source>
        <dbReference type="Proteomes" id="UP000005522"/>
    </source>
</evidence>
<dbReference type="HOGENOM" id="CLU_2366450_0_0_6"/>
<reference evidence="2 3" key="1">
    <citation type="journal article" date="2009" name="J. Bacteriol.">
        <title>Draft genome sequence of the extremely acidophilic bacterium Acidithiobacillus caldus ATCC 51756 reveals metabolic versatility in the genus Acidithiobacillus.</title>
        <authorList>
            <person name="Valdes J."/>
            <person name="Quatrini R."/>
            <person name="Hallberg K."/>
            <person name="Dopson M."/>
            <person name="Valenzuela P.D."/>
            <person name="Holmes D.S."/>
        </authorList>
    </citation>
    <scope>NUCLEOTIDE SEQUENCE [LARGE SCALE GENOMIC DNA]</scope>
    <source>
        <strain evidence="3">ATCC 51756 / DSM 8584 / KU</strain>
    </source>
</reference>